<feature type="domain" description="DNA helicase Pif1-like DEAD-box helicase" evidence="3">
    <location>
        <begin position="120"/>
        <end position="302"/>
    </location>
</feature>
<dbReference type="InterPro" id="IPR027417">
    <property type="entry name" value="P-loop_NTPase"/>
</dbReference>
<dbReference type="Proteomes" id="UP001151760">
    <property type="component" value="Unassembled WGS sequence"/>
</dbReference>
<keyword evidence="1" id="KW-0234">DNA repair</keyword>
<organism evidence="4 5">
    <name type="scientific">Tanacetum coccineum</name>
    <dbReference type="NCBI Taxonomy" id="301880"/>
    <lineage>
        <taxon>Eukaryota</taxon>
        <taxon>Viridiplantae</taxon>
        <taxon>Streptophyta</taxon>
        <taxon>Embryophyta</taxon>
        <taxon>Tracheophyta</taxon>
        <taxon>Spermatophyta</taxon>
        <taxon>Magnoliopsida</taxon>
        <taxon>eudicotyledons</taxon>
        <taxon>Gunneridae</taxon>
        <taxon>Pentapetalae</taxon>
        <taxon>asterids</taxon>
        <taxon>campanulids</taxon>
        <taxon>Asterales</taxon>
        <taxon>Asteraceae</taxon>
        <taxon>Asteroideae</taxon>
        <taxon>Anthemideae</taxon>
        <taxon>Anthemidinae</taxon>
        <taxon>Tanacetum</taxon>
    </lineage>
</organism>
<sequence length="559" mass="62373">MEWDDLKNVDDVLYPTYRDACYARGLLQDDKEYIDGILEASLWGMATIYLELLDIQRKNICLSYIECMLGSNNRSLKDIHNMPYRDQEYTMDGYNRLIYDETSYNKDQLREQHVKLYGSLTTEQKGIYSTGMDAVDNNKGGMFFVYGYDGTGKTYLYKTMSAVLRFKGDIVLNVVSGSIAALLLIGGRTTHSRFAIPINVVEDSMCHIAADSDIADLIRKENLIIWDEAPMINRHCYEAFDRALRDICRTDPSVASDKVFGGKVVLFGGDFRQIIPVITNGGRQDVVNATINSSYPLQEKVEQMSADVARGHGGDGGSDDRPPPYQAPTGCGGCLGNRGTRHETPNLRLQETHKGRLHTRQETRNLGLKAITDKNGPVPIRFEFGDRETLMPLGEHAAHWANYLGELVRELPLYYPSWRQMPPERKAGVVEKIGAPTPRVVCLSPKMSIMALFEGQQLGDTFPGVGDWILPGRGTVIPPSPPCTHSSDVAMLKKREKTLTKQVNMFMKIFRSDDKFSQMLTQLESHPEYGGGSGSGGCEDDDPVDDEDGGEDGEDEDDS</sequence>
<feature type="compositionally biased region" description="Acidic residues" evidence="2">
    <location>
        <begin position="538"/>
        <end position="559"/>
    </location>
</feature>
<protein>
    <recommendedName>
        <fullName evidence="1">ATP-dependent DNA helicase</fullName>
        <ecNumber evidence="1">5.6.2.3</ecNumber>
    </recommendedName>
</protein>
<keyword evidence="1" id="KW-0067">ATP-binding</keyword>
<evidence type="ECO:0000313" key="5">
    <source>
        <dbReference type="Proteomes" id="UP001151760"/>
    </source>
</evidence>
<comment type="cofactor">
    <cofactor evidence="1">
        <name>Mg(2+)</name>
        <dbReference type="ChEBI" id="CHEBI:18420"/>
    </cofactor>
</comment>
<keyword evidence="5" id="KW-1185">Reference proteome</keyword>
<feature type="region of interest" description="Disordered" evidence="2">
    <location>
        <begin position="308"/>
        <end position="345"/>
    </location>
</feature>
<gene>
    <name evidence="4" type="ORF">Tco_0977100</name>
</gene>
<feature type="compositionally biased region" description="Basic and acidic residues" evidence="2">
    <location>
        <begin position="309"/>
        <end position="322"/>
    </location>
</feature>
<dbReference type="EMBL" id="BQNB010016364">
    <property type="protein sequence ID" value="GJT50943.1"/>
    <property type="molecule type" value="Genomic_DNA"/>
</dbReference>
<dbReference type="Gene3D" id="3.40.50.300">
    <property type="entry name" value="P-loop containing nucleotide triphosphate hydrolases"/>
    <property type="match status" value="1"/>
</dbReference>
<comment type="caution">
    <text evidence="4">The sequence shown here is derived from an EMBL/GenBank/DDBJ whole genome shotgun (WGS) entry which is preliminary data.</text>
</comment>
<keyword evidence="1" id="KW-0227">DNA damage</keyword>
<reference evidence="4" key="2">
    <citation type="submission" date="2022-01" db="EMBL/GenBank/DDBJ databases">
        <authorList>
            <person name="Yamashiro T."/>
            <person name="Shiraishi A."/>
            <person name="Satake H."/>
            <person name="Nakayama K."/>
        </authorList>
    </citation>
    <scope>NUCLEOTIDE SEQUENCE</scope>
</reference>
<comment type="similarity">
    <text evidence="1">Belongs to the helicase family.</text>
</comment>
<dbReference type="EC" id="5.6.2.3" evidence="1"/>
<dbReference type="SUPFAM" id="SSF52540">
    <property type="entry name" value="P-loop containing nucleoside triphosphate hydrolases"/>
    <property type="match status" value="1"/>
</dbReference>
<keyword evidence="1" id="KW-0378">Hydrolase</keyword>
<dbReference type="PANTHER" id="PTHR10492:SF101">
    <property type="entry name" value="ATP-DEPENDENT DNA HELICASE"/>
    <property type="match status" value="1"/>
</dbReference>
<name>A0ABQ5EJ57_9ASTR</name>
<keyword evidence="1" id="KW-0233">DNA recombination</keyword>
<feature type="region of interest" description="Disordered" evidence="2">
    <location>
        <begin position="520"/>
        <end position="559"/>
    </location>
</feature>
<keyword evidence="1" id="KW-0547">Nucleotide-binding</keyword>
<dbReference type="PANTHER" id="PTHR10492">
    <property type="match status" value="1"/>
</dbReference>
<evidence type="ECO:0000313" key="4">
    <source>
        <dbReference type="EMBL" id="GJT50943.1"/>
    </source>
</evidence>
<reference evidence="4" key="1">
    <citation type="journal article" date="2022" name="Int. J. Mol. Sci.">
        <title>Draft Genome of Tanacetum Coccineum: Genomic Comparison of Closely Related Tanacetum-Family Plants.</title>
        <authorList>
            <person name="Yamashiro T."/>
            <person name="Shiraishi A."/>
            <person name="Nakayama K."/>
            <person name="Satake H."/>
        </authorList>
    </citation>
    <scope>NUCLEOTIDE SEQUENCE</scope>
</reference>
<dbReference type="Pfam" id="PF05970">
    <property type="entry name" value="PIF1"/>
    <property type="match status" value="1"/>
</dbReference>
<evidence type="ECO:0000259" key="3">
    <source>
        <dbReference type="Pfam" id="PF05970"/>
    </source>
</evidence>
<comment type="catalytic activity">
    <reaction evidence="1">
        <text>ATP + H2O = ADP + phosphate + H(+)</text>
        <dbReference type="Rhea" id="RHEA:13065"/>
        <dbReference type="ChEBI" id="CHEBI:15377"/>
        <dbReference type="ChEBI" id="CHEBI:15378"/>
        <dbReference type="ChEBI" id="CHEBI:30616"/>
        <dbReference type="ChEBI" id="CHEBI:43474"/>
        <dbReference type="ChEBI" id="CHEBI:456216"/>
        <dbReference type="EC" id="5.6.2.3"/>
    </reaction>
</comment>
<dbReference type="InterPro" id="IPR010285">
    <property type="entry name" value="DNA_helicase_pif1-like_DEAD"/>
</dbReference>
<evidence type="ECO:0000256" key="1">
    <source>
        <dbReference type="RuleBase" id="RU363044"/>
    </source>
</evidence>
<evidence type="ECO:0000256" key="2">
    <source>
        <dbReference type="SAM" id="MobiDB-lite"/>
    </source>
</evidence>
<accession>A0ABQ5EJ57</accession>
<proteinExistence type="inferred from homology"/>
<keyword evidence="1" id="KW-0347">Helicase</keyword>